<dbReference type="InterPro" id="IPR009061">
    <property type="entry name" value="DNA-bd_dom_put_sf"/>
</dbReference>
<dbReference type="EMBL" id="NOWF01000004">
    <property type="protein sequence ID" value="OYD07896.1"/>
    <property type="molecule type" value="Genomic_DNA"/>
</dbReference>
<dbReference type="NCBIfam" id="TIGR01764">
    <property type="entry name" value="excise"/>
    <property type="match status" value="1"/>
</dbReference>
<comment type="caution">
    <text evidence="3">The sequence shown here is derived from an EMBL/GenBank/DDBJ whole genome shotgun (WGS) entry which is preliminary data.</text>
</comment>
<organism evidence="3 4">
    <name type="scientific">Paludifilum halophilum</name>
    <dbReference type="NCBI Taxonomy" id="1642702"/>
    <lineage>
        <taxon>Bacteria</taxon>
        <taxon>Bacillati</taxon>
        <taxon>Bacillota</taxon>
        <taxon>Bacilli</taxon>
        <taxon>Bacillales</taxon>
        <taxon>Thermoactinomycetaceae</taxon>
        <taxon>Paludifilum</taxon>
    </lineage>
</organism>
<dbReference type="RefSeq" id="WP_094263933.1">
    <property type="nucleotide sequence ID" value="NZ_NOWF01000004.1"/>
</dbReference>
<feature type="coiled-coil region" evidence="1">
    <location>
        <begin position="9"/>
        <end position="43"/>
    </location>
</feature>
<dbReference type="Gene3D" id="3.90.105.50">
    <property type="match status" value="1"/>
</dbReference>
<dbReference type="Proteomes" id="UP000215459">
    <property type="component" value="Unassembled WGS sequence"/>
</dbReference>
<protein>
    <recommendedName>
        <fullName evidence="2">Helix-turn-helix domain-containing protein</fullName>
    </recommendedName>
</protein>
<reference evidence="3 4" key="1">
    <citation type="submission" date="2017-07" db="EMBL/GenBank/DDBJ databases">
        <title>The genome sequence of Paludifilum halophilum highlights mechanisms for microbial adaptation to high salt environemnts.</title>
        <authorList>
            <person name="Belbahri L."/>
        </authorList>
    </citation>
    <scope>NUCLEOTIDE SEQUENCE [LARGE SCALE GENOMIC DNA]</scope>
    <source>
        <strain evidence="3 4">DSM 102817</strain>
    </source>
</reference>
<dbReference type="InterPro" id="IPR038148">
    <property type="entry name" value="Tn1545/Tn916_Xis"/>
</dbReference>
<dbReference type="AlphaFoldDB" id="A0A235B6H9"/>
<dbReference type="InterPro" id="IPR041657">
    <property type="entry name" value="HTH_17"/>
</dbReference>
<dbReference type="Pfam" id="PF12728">
    <property type="entry name" value="HTH_17"/>
    <property type="match status" value="1"/>
</dbReference>
<dbReference type="SUPFAM" id="SSF46955">
    <property type="entry name" value="Putative DNA-binding domain"/>
    <property type="match status" value="1"/>
</dbReference>
<evidence type="ECO:0000256" key="1">
    <source>
        <dbReference type="SAM" id="Coils"/>
    </source>
</evidence>
<evidence type="ECO:0000259" key="2">
    <source>
        <dbReference type="Pfam" id="PF12728"/>
    </source>
</evidence>
<keyword evidence="1" id="KW-0175">Coiled coil</keyword>
<accession>A0A235B6H9</accession>
<name>A0A235B6H9_9BACL</name>
<keyword evidence="4" id="KW-1185">Reference proteome</keyword>
<dbReference type="GO" id="GO:0003677">
    <property type="term" value="F:DNA binding"/>
    <property type="evidence" value="ECO:0007669"/>
    <property type="project" value="InterPro"/>
</dbReference>
<evidence type="ECO:0000313" key="4">
    <source>
        <dbReference type="Proteomes" id="UP000215459"/>
    </source>
</evidence>
<feature type="domain" description="Helix-turn-helix" evidence="2">
    <location>
        <begin position="48"/>
        <end position="97"/>
    </location>
</feature>
<dbReference type="InterPro" id="IPR010093">
    <property type="entry name" value="SinI_DNA-bd"/>
</dbReference>
<proteinExistence type="predicted"/>
<gene>
    <name evidence="3" type="ORF">CHM34_07155</name>
</gene>
<sequence>MTITPLPNREREDDQLVSLLKSIADLNEQVIQLVERGQREQEKTDVLVYSIDQAAEALGVSRSKLYEMIHIPGFPVVSVGHRKLIPRKALENWLHQQCEGR</sequence>
<dbReference type="OrthoDB" id="122388at2"/>
<evidence type="ECO:0000313" key="3">
    <source>
        <dbReference type="EMBL" id="OYD07896.1"/>
    </source>
</evidence>